<sequence>MINIDSFAKDENIINKPNDKLTGKKPVEFIQATHPIVIVDEPQNMETDLRKKAIENLNPLCTLRYSATHINRYNMVYSLDPVKAYDLGLVKQIEVDSIVTENDFNEAFVSLESVNATKTRTSAKIKLDVNTKEGVKRKTVTAKVGDDLYELSGKREIYKSGYIINGIDVADGFIELSNGKTLNRGDALGGLTDEVMKVQIRKTVEEHFQKEKKLKSKGIKVLSLFLLTVLLITVNTTQTVNHRRASLQSGLKKLIGKFLERKLTRDYFSLRWMKYIMVTFRRTIKVNGKILQENQKLMMIHLS</sequence>
<evidence type="ECO:0000313" key="2">
    <source>
        <dbReference type="Proteomes" id="UP000218615"/>
    </source>
</evidence>
<dbReference type="EMBL" id="FZMP01000135">
    <property type="protein sequence ID" value="SNQ61008.1"/>
    <property type="molecule type" value="Genomic_DNA"/>
</dbReference>
<protein>
    <submittedName>
        <fullName evidence="1">Uncharacterized protein</fullName>
    </submittedName>
</protein>
<dbReference type="Proteomes" id="UP000218615">
    <property type="component" value="Unassembled WGS sequence"/>
</dbReference>
<proteinExistence type="predicted"/>
<gene>
    <name evidence="1" type="ORF">MNV_220002</name>
</gene>
<evidence type="ECO:0000313" key="1">
    <source>
        <dbReference type="EMBL" id="SNQ61008.1"/>
    </source>
</evidence>
<accession>A0A284VP65</accession>
<reference evidence="2" key="1">
    <citation type="submission" date="2017-06" db="EMBL/GenBank/DDBJ databases">
        <authorList>
            <person name="Cremers G."/>
        </authorList>
    </citation>
    <scope>NUCLEOTIDE SEQUENCE [LARGE SCALE GENOMIC DNA]</scope>
</reference>
<organism evidence="1 2">
    <name type="scientific">Candidatus Methanoperedens nitratireducens</name>
    <dbReference type="NCBI Taxonomy" id="1392998"/>
    <lineage>
        <taxon>Archaea</taxon>
        <taxon>Methanobacteriati</taxon>
        <taxon>Methanobacteriota</taxon>
        <taxon>Stenosarchaea group</taxon>
        <taxon>Methanomicrobia</taxon>
        <taxon>Methanosarcinales</taxon>
        <taxon>ANME-2 cluster</taxon>
        <taxon>Candidatus Methanoperedentaceae</taxon>
        <taxon>Candidatus Methanoperedens</taxon>
    </lineage>
</organism>
<name>A0A284VP65_9EURY</name>
<dbReference type="AlphaFoldDB" id="A0A284VP65"/>
<keyword evidence="2" id="KW-1185">Reference proteome</keyword>